<evidence type="ECO:0000259" key="8">
    <source>
        <dbReference type="PROSITE" id="PS50928"/>
    </source>
</evidence>
<feature type="domain" description="ABC transmembrane type-1" evidence="8">
    <location>
        <begin position="1"/>
        <end position="125"/>
    </location>
</feature>
<dbReference type="STRING" id="1520.LF65_03606"/>
<evidence type="ECO:0000256" key="7">
    <source>
        <dbReference type="RuleBase" id="RU363032"/>
    </source>
</evidence>
<feature type="transmembrane region" description="Helical" evidence="7">
    <location>
        <begin position="45"/>
        <end position="70"/>
    </location>
</feature>
<organism evidence="9 10">
    <name type="scientific">Clostridium beijerinckii</name>
    <name type="common">Clostridium MP</name>
    <dbReference type="NCBI Taxonomy" id="1520"/>
    <lineage>
        <taxon>Bacteria</taxon>
        <taxon>Bacillati</taxon>
        <taxon>Bacillota</taxon>
        <taxon>Clostridia</taxon>
        <taxon>Eubacteriales</taxon>
        <taxon>Clostridiaceae</taxon>
        <taxon>Clostridium</taxon>
    </lineage>
</organism>
<comment type="similarity">
    <text evidence="7">Belongs to the binding-protein-dependent transport system permease family.</text>
</comment>
<keyword evidence="2 7" id="KW-0813">Transport</keyword>
<dbReference type="Gene3D" id="1.10.3720.10">
    <property type="entry name" value="MetI-like"/>
    <property type="match status" value="1"/>
</dbReference>
<keyword evidence="5 7" id="KW-1133">Transmembrane helix</keyword>
<proteinExistence type="inferred from homology"/>
<evidence type="ECO:0000313" key="9">
    <source>
        <dbReference type="EMBL" id="AJH00163.1"/>
    </source>
</evidence>
<dbReference type="InterPro" id="IPR000515">
    <property type="entry name" value="MetI-like"/>
</dbReference>
<dbReference type="Pfam" id="PF00528">
    <property type="entry name" value="BPD_transp_1"/>
    <property type="match status" value="1"/>
</dbReference>
<keyword evidence="6 7" id="KW-0472">Membrane</keyword>
<name>A0A0B5QQA2_CLOBE</name>
<dbReference type="GO" id="GO:0005886">
    <property type="term" value="C:plasma membrane"/>
    <property type="evidence" value="ECO:0007669"/>
    <property type="project" value="UniProtKB-SubCell"/>
</dbReference>
<evidence type="ECO:0000256" key="3">
    <source>
        <dbReference type="ARBA" id="ARBA00022475"/>
    </source>
</evidence>
<keyword evidence="4 7" id="KW-0812">Transmembrane</keyword>
<accession>A0A0B5QQA2</accession>
<protein>
    <recommendedName>
        <fullName evidence="8">ABC transmembrane type-1 domain-containing protein</fullName>
    </recommendedName>
</protein>
<feature type="transmembrane region" description="Helical" evidence="7">
    <location>
        <begin position="6"/>
        <end position="24"/>
    </location>
</feature>
<dbReference type="OrthoDB" id="9787837at2"/>
<evidence type="ECO:0000313" key="10">
    <source>
        <dbReference type="Proteomes" id="UP000031866"/>
    </source>
</evidence>
<sequence>MLPLVLPKFLATDGFFIFLILQFISGIPTSLDEAATIDGCSVKTVFWNVILPLITPALITTAIFTFLWTWDDFLSQMVYFNKPANYTVQLALRLFLDSSSKSDWGATFAMSVLSLIPSLIVFGSLQKYFVQGIAGSGIKG</sequence>
<evidence type="ECO:0000256" key="5">
    <source>
        <dbReference type="ARBA" id="ARBA00022989"/>
    </source>
</evidence>
<evidence type="ECO:0000256" key="1">
    <source>
        <dbReference type="ARBA" id="ARBA00004651"/>
    </source>
</evidence>
<feature type="transmembrane region" description="Helical" evidence="7">
    <location>
        <begin position="104"/>
        <end position="125"/>
    </location>
</feature>
<comment type="subcellular location">
    <subcellularLocation>
        <location evidence="1 7">Cell membrane</location>
        <topology evidence="1 7">Multi-pass membrane protein</topology>
    </subcellularLocation>
</comment>
<dbReference type="CDD" id="cd06261">
    <property type="entry name" value="TM_PBP2"/>
    <property type="match status" value="1"/>
</dbReference>
<dbReference type="PANTHER" id="PTHR43744">
    <property type="entry name" value="ABC TRANSPORTER PERMEASE PROTEIN MG189-RELATED-RELATED"/>
    <property type="match status" value="1"/>
</dbReference>
<dbReference type="PROSITE" id="PS50928">
    <property type="entry name" value="ABC_TM1"/>
    <property type="match status" value="1"/>
</dbReference>
<dbReference type="EMBL" id="CP010086">
    <property type="protein sequence ID" value="AJH00163.1"/>
    <property type="molecule type" value="Genomic_DNA"/>
</dbReference>
<dbReference type="KEGG" id="cbei:LF65_03606"/>
<evidence type="ECO:0000256" key="2">
    <source>
        <dbReference type="ARBA" id="ARBA00022448"/>
    </source>
</evidence>
<dbReference type="Proteomes" id="UP000031866">
    <property type="component" value="Chromosome"/>
</dbReference>
<dbReference type="GO" id="GO:0055085">
    <property type="term" value="P:transmembrane transport"/>
    <property type="evidence" value="ECO:0007669"/>
    <property type="project" value="InterPro"/>
</dbReference>
<dbReference type="SUPFAM" id="SSF161098">
    <property type="entry name" value="MetI-like"/>
    <property type="match status" value="1"/>
</dbReference>
<keyword evidence="3" id="KW-1003">Cell membrane</keyword>
<reference evidence="10" key="1">
    <citation type="submission" date="2014-12" db="EMBL/GenBank/DDBJ databases">
        <title>Genome sequence of Clostridium beijerinckii strain 59B.</title>
        <authorList>
            <person name="Little G.T."/>
            <person name="Minton N.P."/>
        </authorList>
    </citation>
    <scope>NUCLEOTIDE SEQUENCE [LARGE SCALE GENOMIC DNA]</scope>
    <source>
        <strain evidence="10">59B</strain>
    </source>
</reference>
<evidence type="ECO:0000256" key="6">
    <source>
        <dbReference type="ARBA" id="ARBA00023136"/>
    </source>
</evidence>
<dbReference type="PANTHER" id="PTHR43744:SF6">
    <property type="entry name" value="ABC TRANSPORTER PERMEASE PROTEIN YESQ-RELATED"/>
    <property type="match status" value="1"/>
</dbReference>
<dbReference type="AlphaFoldDB" id="A0A0B5QQA2"/>
<gene>
    <name evidence="9" type="ORF">LF65_03606</name>
</gene>
<dbReference type="InterPro" id="IPR035906">
    <property type="entry name" value="MetI-like_sf"/>
</dbReference>
<dbReference type="RefSeq" id="WP_052482892.1">
    <property type="nucleotide sequence ID" value="NZ_CP010086.2"/>
</dbReference>
<evidence type="ECO:0000256" key="4">
    <source>
        <dbReference type="ARBA" id="ARBA00022692"/>
    </source>
</evidence>